<dbReference type="OrthoDB" id="19653at2759"/>
<dbReference type="PANTHER" id="PTHR43918">
    <property type="entry name" value="ACETYLCHOLINESTERASE"/>
    <property type="match status" value="1"/>
</dbReference>
<gene>
    <name evidence="8" type="ORF">BSL78_28007</name>
</gene>
<organism evidence="8 9">
    <name type="scientific">Stichopus japonicus</name>
    <name type="common">Sea cucumber</name>
    <dbReference type="NCBI Taxonomy" id="307972"/>
    <lineage>
        <taxon>Eukaryota</taxon>
        <taxon>Metazoa</taxon>
        <taxon>Echinodermata</taxon>
        <taxon>Eleutherozoa</taxon>
        <taxon>Echinozoa</taxon>
        <taxon>Holothuroidea</taxon>
        <taxon>Aspidochirotacea</taxon>
        <taxon>Aspidochirotida</taxon>
        <taxon>Stichopodidae</taxon>
        <taxon>Apostichopus</taxon>
    </lineage>
</organism>
<keyword evidence="6" id="KW-0732">Signal</keyword>
<dbReference type="InterPro" id="IPR019819">
    <property type="entry name" value="Carboxylesterase_B_CS"/>
</dbReference>
<dbReference type="InterPro" id="IPR019826">
    <property type="entry name" value="Carboxylesterase_B_AS"/>
</dbReference>
<dbReference type="InterPro" id="IPR050654">
    <property type="entry name" value="AChE-related_enzymes"/>
</dbReference>
<dbReference type="AlphaFoldDB" id="A0A2G8JHI1"/>
<dbReference type="InterPro" id="IPR002018">
    <property type="entry name" value="CarbesteraseB"/>
</dbReference>
<evidence type="ECO:0000259" key="7">
    <source>
        <dbReference type="Pfam" id="PF00135"/>
    </source>
</evidence>
<feature type="compositionally biased region" description="Basic residues" evidence="5">
    <location>
        <begin position="709"/>
        <end position="732"/>
    </location>
</feature>
<dbReference type="PRINTS" id="PR00878">
    <property type="entry name" value="CHOLNESTRASE"/>
</dbReference>
<keyword evidence="4" id="KW-1015">Disulfide bond</keyword>
<dbReference type="Proteomes" id="UP000230750">
    <property type="component" value="Unassembled WGS sequence"/>
</dbReference>
<dbReference type="SUPFAM" id="SSF53474">
    <property type="entry name" value="alpha/beta-Hydrolases"/>
    <property type="match status" value="1"/>
</dbReference>
<dbReference type="EMBL" id="MRZV01001968">
    <property type="protein sequence ID" value="PIK35168.1"/>
    <property type="molecule type" value="Genomic_DNA"/>
</dbReference>
<dbReference type="PROSITE" id="PS00941">
    <property type="entry name" value="CARBOXYLESTERASE_B_2"/>
    <property type="match status" value="1"/>
</dbReference>
<feature type="signal peptide" evidence="6">
    <location>
        <begin position="1"/>
        <end position="20"/>
    </location>
</feature>
<dbReference type="GO" id="GO:0019695">
    <property type="term" value="P:choline metabolic process"/>
    <property type="evidence" value="ECO:0007669"/>
    <property type="project" value="TreeGrafter"/>
</dbReference>
<dbReference type="ESTHER" id="stija-a0a2g8jhi1">
    <property type="family name" value="Cholinesterase-like"/>
</dbReference>
<evidence type="ECO:0000313" key="9">
    <source>
        <dbReference type="Proteomes" id="UP000230750"/>
    </source>
</evidence>
<sequence length="759" mass="84916">MYRLGALLVICFSIIFESAAIQPSVTLQDGTVILGARKSVDSDILGVSKDIEVYYGIPYAEAPVGPLRFKPPLPFKAIGNPYNATEIEHACLQPPSDHSYSPKSNKMSEDCLFLDVFVPKGLTDKTPVLVWIHGGAFIYGAGQMIVSESLPLVAYGEIIVITLNYRLGALGFLSTGDDLIPGNLGLRDQQAALRWVNENIEAFGGDPSQITIIGESAGSVGVACQILSPSSRGLFKYAIMESGSPFDPWVNSFPPEYHRQEVKALAKLVDCSPEDIENDGNLLRCLQKAPAKDINMNLVLAQKELGVAPLLPVSPVTNDNFLPKDPQTLLEDGGINVKSIIVGTNAEKGTFQTFSYFFPNPDDQPYVNASMFGAVMNFIGIEDPVLHEVVRTIYMPDASDLENESHDYFTEATQILGDYFFLCGETKFSKLASSSSANVYRYTMTFRPSNNFLGIKWAGASHADELQYVFGAPFGERFLSKTTDDERELSQKTMDYWTNFMHSGDPNVPASSTKLPDWPKFTATNNVFKDLSPTMRDNIYMKQKECHFLEHILPPLKEALDRLNTFRKETNTSPQEKGETNTSPQEKGETNTSPQEKGETNTSPQEKGETNTSPQEKEKPIHRHKRREKPIHRHKRRETNTSPQEKGETNTSPQEKGETNTSPQEKGETNTSPQEKGATNISQHEKGETNTSPQEKGETNTSPQEKEKPIHRHKRREKPIHRHKRREKPIHRHKRMENVNPVTVIWTRANHNISYVTFL</sequence>
<dbReference type="GO" id="GO:0005615">
    <property type="term" value="C:extracellular space"/>
    <property type="evidence" value="ECO:0007669"/>
    <property type="project" value="TreeGrafter"/>
</dbReference>
<dbReference type="PANTHER" id="PTHR43918:SF4">
    <property type="entry name" value="CARBOXYLIC ESTER HYDROLASE"/>
    <property type="match status" value="1"/>
</dbReference>
<keyword evidence="9" id="KW-1185">Reference proteome</keyword>
<feature type="compositionally biased region" description="Polar residues" evidence="5">
    <location>
        <begin position="571"/>
        <end position="614"/>
    </location>
</feature>
<evidence type="ECO:0000313" key="8">
    <source>
        <dbReference type="EMBL" id="PIK35168.1"/>
    </source>
</evidence>
<keyword evidence="3" id="KW-0378">Hydrolase</keyword>
<dbReference type="GO" id="GO:0005886">
    <property type="term" value="C:plasma membrane"/>
    <property type="evidence" value="ECO:0007669"/>
    <property type="project" value="TreeGrafter"/>
</dbReference>
<dbReference type="STRING" id="307972.A0A2G8JHI1"/>
<dbReference type="GO" id="GO:0006581">
    <property type="term" value="P:acetylcholine catabolic process"/>
    <property type="evidence" value="ECO:0007669"/>
    <property type="project" value="TreeGrafter"/>
</dbReference>
<name>A0A2G8JHI1_STIJA</name>
<feature type="compositionally biased region" description="Polar residues" evidence="5">
    <location>
        <begin position="640"/>
        <end position="682"/>
    </location>
</feature>
<reference evidence="8 9" key="1">
    <citation type="journal article" date="2017" name="PLoS Biol.">
        <title>The sea cucumber genome provides insights into morphological evolution and visceral regeneration.</title>
        <authorList>
            <person name="Zhang X."/>
            <person name="Sun L."/>
            <person name="Yuan J."/>
            <person name="Sun Y."/>
            <person name="Gao Y."/>
            <person name="Zhang L."/>
            <person name="Li S."/>
            <person name="Dai H."/>
            <person name="Hamel J.F."/>
            <person name="Liu C."/>
            <person name="Yu Y."/>
            <person name="Liu S."/>
            <person name="Lin W."/>
            <person name="Guo K."/>
            <person name="Jin S."/>
            <person name="Xu P."/>
            <person name="Storey K.B."/>
            <person name="Huan P."/>
            <person name="Zhang T."/>
            <person name="Zhou Y."/>
            <person name="Zhang J."/>
            <person name="Lin C."/>
            <person name="Li X."/>
            <person name="Xing L."/>
            <person name="Huo D."/>
            <person name="Sun M."/>
            <person name="Wang L."/>
            <person name="Mercier A."/>
            <person name="Li F."/>
            <person name="Yang H."/>
            <person name="Xiang J."/>
        </authorList>
    </citation>
    <scope>NUCLEOTIDE SEQUENCE [LARGE SCALE GENOMIC DNA]</scope>
    <source>
        <strain evidence="8">Shaxun</strain>
        <tissue evidence="8">Muscle</tissue>
    </source>
</reference>
<protein>
    <submittedName>
        <fullName evidence="8">Putative cholinesterase 2</fullName>
    </submittedName>
</protein>
<evidence type="ECO:0000256" key="4">
    <source>
        <dbReference type="ARBA" id="ARBA00023157"/>
    </source>
</evidence>
<evidence type="ECO:0000256" key="1">
    <source>
        <dbReference type="ARBA" id="ARBA00005964"/>
    </source>
</evidence>
<feature type="domain" description="Carboxylesterase type B" evidence="7">
    <location>
        <begin position="23"/>
        <end position="548"/>
    </location>
</feature>
<evidence type="ECO:0000256" key="2">
    <source>
        <dbReference type="ARBA" id="ARBA00022487"/>
    </source>
</evidence>
<dbReference type="InterPro" id="IPR000997">
    <property type="entry name" value="Cholinesterase"/>
</dbReference>
<dbReference type="Gene3D" id="3.40.50.1820">
    <property type="entry name" value="alpha/beta hydrolase"/>
    <property type="match status" value="1"/>
</dbReference>
<dbReference type="Pfam" id="PF00135">
    <property type="entry name" value="COesterase"/>
    <property type="match status" value="1"/>
</dbReference>
<feature type="compositionally biased region" description="Polar residues" evidence="5">
    <location>
        <begin position="689"/>
        <end position="703"/>
    </location>
</feature>
<dbReference type="PROSITE" id="PS00122">
    <property type="entry name" value="CARBOXYLESTERASE_B_1"/>
    <property type="match status" value="1"/>
</dbReference>
<evidence type="ECO:0000256" key="5">
    <source>
        <dbReference type="SAM" id="MobiDB-lite"/>
    </source>
</evidence>
<comment type="caution">
    <text evidence="8">The sequence shown here is derived from an EMBL/GenBank/DDBJ whole genome shotgun (WGS) entry which is preliminary data.</text>
</comment>
<feature type="chain" id="PRO_5013762142" evidence="6">
    <location>
        <begin position="21"/>
        <end position="759"/>
    </location>
</feature>
<feature type="compositionally biased region" description="Basic residues" evidence="5">
    <location>
        <begin position="620"/>
        <end position="637"/>
    </location>
</feature>
<accession>A0A2G8JHI1</accession>
<feature type="region of interest" description="Disordered" evidence="5">
    <location>
        <begin position="568"/>
        <end position="732"/>
    </location>
</feature>
<evidence type="ECO:0000256" key="3">
    <source>
        <dbReference type="ARBA" id="ARBA00022801"/>
    </source>
</evidence>
<dbReference type="GO" id="GO:0003990">
    <property type="term" value="F:acetylcholinesterase activity"/>
    <property type="evidence" value="ECO:0007669"/>
    <property type="project" value="TreeGrafter"/>
</dbReference>
<keyword evidence="2" id="KW-0719">Serine esterase</keyword>
<comment type="similarity">
    <text evidence="1">Belongs to the type-B carboxylesterase/lipase family.</text>
</comment>
<dbReference type="InterPro" id="IPR029058">
    <property type="entry name" value="AB_hydrolase_fold"/>
</dbReference>
<proteinExistence type="inferred from homology"/>
<evidence type="ECO:0000256" key="6">
    <source>
        <dbReference type="SAM" id="SignalP"/>
    </source>
</evidence>